<sequence length="712" mass="82170">MTMVCFQKVIILLMTLRLVVSEEKVDSDNLYVQLTESQSRALKQEWRAVEEDKPHFFPEWNEETSPLEENTSPRIIKRRRRIRKRKRRPQNEQAQELDFDSLMTIEPIRRKVRPHRLDEIDDSWINISEEMMDQPHHRRRTSPTFESGSSEDASRKKDDLSFERFGPDDALDVKLTSPSPKFYEKVRDPFTALEEDDKIKKRRKGAPDIKNILKKTGSVSEVLQKKNLSLTDLLMGKEQAISALTDSSTIDGQPVKEYKNPVRDDFSWNHTELTKKKAENIDSLHERKKLHRFGQKSTTELYLHITEQKHEILNTTTVIPYVTNAQKTNSDSNNYIKKKFKGTIVGNSNDQHQVQKTTTASKDLYDEGPVRMSLNVNNLAKIKDDTKETDTELPQKLRPFSAKEEIMEMMKDPEGNRRLSRILELKNITLDELIEMRERGSSKKHLADLFHNQNKEPEPPKEPFIGHIRTSAKRGSLTLAKRKPKALEDETEMSLQNSTAIVLSSFEKEVNTADSYTTTTFPMIRINKNISSSQEVENNKILWTNILSKADAIGDIENDSLLISKKIEDILENDVRRIDDLGDKLSDAFNDQLQMEFDEGPAEKRNDSNTVQNGIASAILASLSVVGVSLFVFLTILFVFKLSRRKKNRRSLLNHFSEYKSKYPILGGSLRKTFTLSVPEKFPPKKVRDPVSFIKQVPENEDRKPYESVACY</sequence>
<dbReference type="OrthoDB" id="6364622at2759"/>
<dbReference type="FunCoup" id="A0A1W4XBY2">
    <property type="interactions" value="17"/>
</dbReference>
<keyword evidence="2" id="KW-0472">Membrane</keyword>
<accession>A0A1W4XBY2</accession>
<organism evidence="4 5">
    <name type="scientific">Agrilus planipennis</name>
    <name type="common">Emerald ash borer</name>
    <name type="synonym">Agrilus marcopoli</name>
    <dbReference type="NCBI Taxonomy" id="224129"/>
    <lineage>
        <taxon>Eukaryota</taxon>
        <taxon>Metazoa</taxon>
        <taxon>Ecdysozoa</taxon>
        <taxon>Arthropoda</taxon>
        <taxon>Hexapoda</taxon>
        <taxon>Insecta</taxon>
        <taxon>Pterygota</taxon>
        <taxon>Neoptera</taxon>
        <taxon>Endopterygota</taxon>
        <taxon>Coleoptera</taxon>
        <taxon>Polyphaga</taxon>
        <taxon>Elateriformia</taxon>
        <taxon>Buprestoidea</taxon>
        <taxon>Buprestidae</taxon>
        <taxon>Agrilinae</taxon>
        <taxon>Agrilus</taxon>
    </lineage>
</organism>
<keyword evidence="4" id="KW-1185">Reference proteome</keyword>
<feature type="compositionally biased region" description="Polar residues" evidence="1">
    <location>
        <begin position="142"/>
        <end position="151"/>
    </location>
</feature>
<feature type="transmembrane region" description="Helical" evidence="2">
    <location>
        <begin position="615"/>
        <end position="640"/>
    </location>
</feature>
<feature type="region of interest" description="Disordered" evidence="1">
    <location>
        <begin position="131"/>
        <end position="163"/>
    </location>
</feature>
<evidence type="ECO:0000313" key="5">
    <source>
        <dbReference type="RefSeq" id="XP_018333534.1"/>
    </source>
</evidence>
<keyword evidence="2" id="KW-0812">Transmembrane</keyword>
<dbReference type="GeneID" id="108742731"/>
<keyword evidence="3" id="KW-0732">Signal</keyword>
<feature type="compositionally biased region" description="Basic and acidic residues" evidence="1">
    <location>
        <begin position="152"/>
        <end position="163"/>
    </location>
</feature>
<gene>
    <name evidence="5" type="primary">LOC108742731</name>
</gene>
<evidence type="ECO:0000256" key="3">
    <source>
        <dbReference type="SAM" id="SignalP"/>
    </source>
</evidence>
<proteinExistence type="predicted"/>
<reference evidence="5" key="1">
    <citation type="submission" date="2025-08" db="UniProtKB">
        <authorList>
            <consortium name="RefSeq"/>
        </authorList>
    </citation>
    <scope>IDENTIFICATION</scope>
    <source>
        <tissue evidence="5">Entire body</tissue>
    </source>
</reference>
<dbReference type="RefSeq" id="XP_018333534.1">
    <property type="nucleotide sequence ID" value="XM_018478032.2"/>
</dbReference>
<feature type="chain" id="PRO_5010695384" evidence="3">
    <location>
        <begin position="22"/>
        <end position="712"/>
    </location>
</feature>
<feature type="signal peptide" evidence="3">
    <location>
        <begin position="1"/>
        <end position="21"/>
    </location>
</feature>
<dbReference type="AlphaFoldDB" id="A0A1W4XBY2"/>
<dbReference type="KEGG" id="apln:108742731"/>
<evidence type="ECO:0000313" key="4">
    <source>
        <dbReference type="Proteomes" id="UP000192223"/>
    </source>
</evidence>
<keyword evidence="2" id="KW-1133">Transmembrane helix</keyword>
<dbReference type="Proteomes" id="UP000192223">
    <property type="component" value="Unplaced"/>
</dbReference>
<dbReference type="InParanoid" id="A0A1W4XBY2"/>
<evidence type="ECO:0000256" key="2">
    <source>
        <dbReference type="SAM" id="Phobius"/>
    </source>
</evidence>
<evidence type="ECO:0000256" key="1">
    <source>
        <dbReference type="SAM" id="MobiDB-lite"/>
    </source>
</evidence>
<protein>
    <submittedName>
        <fullName evidence="5">Uncharacterized protein LOC108742731</fullName>
    </submittedName>
</protein>
<name>A0A1W4XBY2_AGRPL</name>
<dbReference type="STRING" id="224129.A0A1W4XBY2"/>